<reference evidence="1 2" key="1">
    <citation type="submission" date="2019-04" db="EMBL/GenBank/DDBJ databases">
        <title>Streptomyces oryziradicis sp. nov., a novel actinomycete isolated from rhizosphere soil of rice (Oryza sativa L.).</title>
        <authorList>
            <person name="Li C."/>
        </authorList>
    </citation>
    <scope>NUCLEOTIDE SEQUENCE [LARGE SCALE GENOMIC DNA]</scope>
    <source>
        <strain evidence="1 2">NEAU-C40</strain>
    </source>
</reference>
<dbReference type="Proteomes" id="UP000305778">
    <property type="component" value="Unassembled WGS sequence"/>
</dbReference>
<organism evidence="1 2">
    <name type="scientific">Actinacidiphila oryziradicis</name>
    <dbReference type="NCBI Taxonomy" id="2571141"/>
    <lineage>
        <taxon>Bacteria</taxon>
        <taxon>Bacillati</taxon>
        <taxon>Actinomycetota</taxon>
        <taxon>Actinomycetes</taxon>
        <taxon>Kitasatosporales</taxon>
        <taxon>Streptomycetaceae</taxon>
        <taxon>Actinacidiphila</taxon>
    </lineage>
</organism>
<proteinExistence type="predicted"/>
<accession>A0A4U0SSK6</accession>
<name>A0A4U0SSK6_9ACTN</name>
<dbReference type="RefSeq" id="WP_136721342.1">
    <property type="nucleotide sequence ID" value="NZ_SUMC01000001.1"/>
</dbReference>
<gene>
    <name evidence="1" type="ORF">FCI23_00100</name>
</gene>
<dbReference type="AlphaFoldDB" id="A0A4U0SSK6"/>
<protein>
    <submittedName>
        <fullName evidence="1">Uncharacterized protein</fullName>
    </submittedName>
</protein>
<comment type="caution">
    <text evidence="1">The sequence shown here is derived from an EMBL/GenBank/DDBJ whole genome shotgun (WGS) entry which is preliminary data.</text>
</comment>
<sequence length="60" mass="6756">MSTPVRAAPTWDERIGARIQRAYADILKHGETCRACPNPRVHCETAEALWQAHREAVSAR</sequence>
<evidence type="ECO:0000313" key="2">
    <source>
        <dbReference type="Proteomes" id="UP000305778"/>
    </source>
</evidence>
<dbReference type="EMBL" id="SUMC01000001">
    <property type="protein sequence ID" value="TKA13184.1"/>
    <property type="molecule type" value="Genomic_DNA"/>
</dbReference>
<keyword evidence="2" id="KW-1185">Reference proteome</keyword>
<evidence type="ECO:0000313" key="1">
    <source>
        <dbReference type="EMBL" id="TKA13184.1"/>
    </source>
</evidence>